<dbReference type="GO" id="GO:0004386">
    <property type="term" value="F:helicase activity"/>
    <property type="evidence" value="ECO:0007669"/>
    <property type="project" value="UniProtKB-KW"/>
</dbReference>
<evidence type="ECO:0000256" key="3">
    <source>
        <dbReference type="ARBA" id="ARBA00022806"/>
    </source>
</evidence>
<sequence>MAELKNLVVFAPAGSGKTERLSARYIKLLEAGVPPERILTLTFTEK</sequence>
<dbReference type="Proteomes" id="UP000885672">
    <property type="component" value="Unassembled WGS sequence"/>
</dbReference>
<evidence type="ECO:0000256" key="2">
    <source>
        <dbReference type="ARBA" id="ARBA00022801"/>
    </source>
</evidence>
<evidence type="ECO:0000313" key="6">
    <source>
        <dbReference type="EMBL" id="HDQ98731.1"/>
    </source>
</evidence>
<keyword evidence="4" id="KW-0067">ATP-binding</keyword>
<gene>
    <name evidence="6" type="ORF">ENN51_00385</name>
</gene>
<dbReference type="InterPro" id="IPR027417">
    <property type="entry name" value="P-loop_NTPase"/>
</dbReference>
<name>A0A7V0T4N3_UNCW3</name>
<dbReference type="InterPro" id="IPR014016">
    <property type="entry name" value="UvrD-like_ATP-bd"/>
</dbReference>
<accession>A0A7V0T4N3</accession>
<protein>
    <recommendedName>
        <fullName evidence="5">UvrD-like helicase ATP-binding domain-containing protein</fullName>
    </recommendedName>
</protein>
<keyword evidence="3" id="KW-0347">Helicase</keyword>
<dbReference type="GO" id="GO:0005524">
    <property type="term" value="F:ATP binding"/>
    <property type="evidence" value="ECO:0007669"/>
    <property type="project" value="UniProtKB-KW"/>
</dbReference>
<evidence type="ECO:0000256" key="1">
    <source>
        <dbReference type="ARBA" id="ARBA00022741"/>
    </source>
</evidence>
<feature type="non-terminal residue" evidence="6">
    <location>
        <position position="46"/>
    </location>
</feature>
<dbReference type="SUPFAM" id="SSF52540">
    <property type="entry name" value="P-loop containing nucleoside triphosphate hydrolases"/>
    <property type="match status" value="1"/>
</dbReference>
<dbReference type="AlphaFoldDB" id="A0A7V0T4N3"/>
<dbReference type="GO" id="GO:0016787">
    <property type="term" value="F:hydrolase activity"/>
    <property type="evidence" value="ECO:0007669"/>
    <property type="project" value="UniProtKB-KW"/>
</dbReference>
<proteinExistence type="predicted"/>
<keyword evidence="2" id="KW-0378">Hydrolase</keyword>
<dbReference type="EMBL" id="DSBX01000011">
    <property type="protein sequence ID" value="HDQ98731.1"/>
    <property type="molecule type" value="Genomic_DNA"/>
</dbReference>
<dbReference type="Pfam" id="PF00580">
    <property type="entry name" value="UvrD-helicase"/>
    <property type="match status" value="1"/>
</dbReference>
<comment type="caution">
    <text evidence="6">The sequence shown here is derived from an EMBL/GenBank/DDBJ whole genome shotgun (WGS) entry which is preliminary data.</text>
</comment>
<reference evidence="6" key="1">
    <citation type="journal article" date="2020" name="mSystems">
        <title>Genome- and Community-Level Interaction Insights into Carbon Utilization and Element Cycling Functions of Hydrothermarchaeota in Hydrothermal Sediment.</title>
        <authorList>
            <person name="Zhou Z."/>
            <person name="Liu Y."/>
            <person name="Xu W."/>
            <person name="Pan J."/>
            <person name="Luo Z.H."/>
            <person name="Li M."/>
        </authorList>
    </citation>
    <scope>NUCLEOTIDE SEQUENCE [LARGE SCALE GENOMIC DNA]</scope>
    <source>
        <strain evidence="6">SpSt-1182</strain>
    </source>
</reference>
<evidence type="ECO:0000256" key="4">
    <source>
        <dbReference type="ARBA" id="ARBA00022840"/>
    </source>
</evidence>
<organism evidence="6">
    <name type="scientific">candidate division WOR-3 bacterium</name>
    <dbReference type="NCBI Taxonomy" id="2052148"/>
    <lineage>
        <taxon>Bacteria</taxon>
        <taxon>Bacteria division WOR-3</taxon>
    </lineage>
</organism>
<feature type="domain" description="UvrD-like helicase ATP-binding" evidence="5">
    <location>
        <begin position="5"/>
        <end position="46"/>
    </location>
</feature>
<evidence type="ECO:0000259" key="5">
    <source>
        <dbReference type="Pfam" id="PF00580"/>
    </source>
</evidence>
<dbReference type="Gene3D" id="3.40.50.300">
    <property type="entry name" value="P-loop containing nucleotide triphosphate hydrolases"/>
    <property type="match status" value="1"/>
</dbReference>
<keyword evidence="1" id="KW-0547">Nucleotide-binding</keyword>